<organism evidence="9 10">
    <name type="scientific">Anopheles atroparvus</name>
    <name type="common">European mosquito</name>
    <dbReference type="NCBI Taxonomy" id="41427"/>
    <lineage>
        <taxon>Eukaryota</taxon>
        <taxon>Metazoa</taxon>
        <taxon>Ecdysozoa</taxon>
        <taxon>Arthropoda</taxon>
        <taxon>Hexapoda</taxon>
        <taxon>Insecta</taxon>
        <taxon>Pterygota</taxon>
        <taxon>Neoptera</taxon>
        <taxon>Endopterygota</taxon>
        <taxon>Diptera</taxon>
        <taxon>Nematocera</taxon>
        <taxon>Culicoidea</taxon>
        <taxon>Culicidae</taxon>
        <taxon>Anophelinae</taxon>
        <taxon>Anopheles</taxon>
    </lineage>
</organism>
<dbReference type="GO" id="GO:0046872">
    <property type="term" value="F:metal ion binding"/>
    <property type="evidence" value="ECO:0007669"/>
    <property type="project" value="UniProtKB-KW"/>
</dbReference>
<evidence type="ECO:0000256" key="3">
    <source>
        <dbReference type="ARBA" id="ARBA00022723"/>
    </source>
</evidence>
<dbReference type="PROSITE" id="PS51462">
    <property type="entry name" value="NUDIX"/>
    <property type="match status" value="1"/>
</dbReference>
<keyword evidence="5" id="KW-0460">Magnesium</keyword>
<evidence type="ECO:0000256" key="7">
    <source>
        <dbReference type="SAM" id="Phobius"/>
    </source>
</evidence>
<dbReference type="SUPFAM" id="SSF55811">
    <property type="entry name" value="Nudix"/>
    <property type="match status" value="1"/>
</dbReference>
<dbReference type="InterPro" id="IPR015797">
    <property type="entry name" value="NUDIX_hydrolase-like_dom_sf"/>
</dbReference>
<evidence type="ECO:0000256" key="6">
    <source>
        <dbReference type="ARBA" id="ARBA00023211"/>
    </source>
</evidence>
<name>A0AAG5DUU0_ANOAO</name>
<evidence type="ECO:0000256" key="2">
    <source>
        <dbReference type="ARBA" id="ARBA00001946"/>
    </source>
</evidence>
<keyword evidence="7" id="KW-0812">Transmembrane</keyword>
<dbReference type="GO" id="GO:0010945">
    <property type="term" value="F:coenzyme A diphosphatase activity"/>
    <property type="evidence" value="ECO:0007669"/>
    <property type="project" value="InterPro"/>
</dbReference>
<dbReference type="PANTHER" id="PTHR12992">
    <property type="entry name" value="NUDIX HYDROLASE"/>
    <property type="match status" value="1"/>
</dbReference>
<keyword evidence="10" id="KW-1185">Reference proteome</keyword>
<reference evidence="9" key="1">
    <citation type="submission" date="2024-04" db="UniProtKB">
        <authorList>
            <consortium name="EnsemblMetazoa"/>
        </authorList>
    </citation>
    <scope>IDENTIFICATION</scope>
    <source>
        <strain evidence="9">EBRO</strain>
    </source>
</reference>
<dbReference type="Pfam" id="PF00293">
    <property type="entry name" value="NUDIX"/>
    <property type="match status" value="1"/>
</dbReference>
<evidence type="ECO:0000256" key="5">
    <source>
        <dbReference type="ARBA" id="ARBA00022842"/>
    </source>
</evidence>
<dbReference type="EnsemblMetazoa" id="ENSAATROPT016697">
    <property type="protein sequence ID" value="ENSAATROPP014685"/>
    <property type="gene ID" value="ENSAATROPG013670"/>
</dbReference>
<keyword evidence="7" id="KW-1133">Transmembrane helix</keyword>
<proteinExistence type="predicted"/>
<evidence type="ECO:0000313" key="9">
    <source>
        <dbReference type="EnsemblMetazoa" id="ENSAATROPP014685"/>
    </source>
</evidence>
<dbReference type="InterPro" id="IPR000086">
    <property type="entry name" value="NUDIX_hydrolase_dom"/>
</dbReference>
<feature type="domain" description="Nudix hydrolase" evidence="8">
    <location>
        <begin position="41"/>
        <end position="181"/>
    </location>
</feature>
<dbReference type="Proteomes" id="UP000075880">
    <property type="component" value="Unassembled WGS sequence"/>
</dbReference>
<evidence type="ECO:0000256" key="4">
    <source>
        <dbReference type="ARBA" id="ARBA00022801"/>
    </source>
</evidence>
<accession>A0AAG5DUU0</accession>
<keyword evidence="7" id="KW-0472">Membrane</keyword>
<keyword evidence="6" id="KW-0464">Manganese</keyword>
<evidence type="ECO:0000259" key="8">
    <source>
        <dbReference type="PROSITE" id="PS51462"/>
    </source>
</evidence>
<keyword evidence="4" id="KW-0378">Hydrolase</keyword>
<evidence type="ECO:0000313" key="10">
    <source>
        <dbReference type="Proteomes" id="UP000075880"/>
    </source>
</evidence>
<sequence>MVLRKVSELLQPSLLTNGSKHREIVSRFEALPSIRLSKQPASKEAAIIIPVCLVDDRVSLLYTLRSSKMRSHRGLVSFPGGMKDKTDISYEACAVRELEEETGIPKELVHVWGCGKAIVPYTGPSITPVIGSVADFSCDKLKPSSMEVEKVFTIAIEELVKPENRGHTQFRSNYSSPVFLHDTAAIWGITAFITHMFLLALLPGIYNGQLPFLRTYKSTAKPMEK</sequence>
<dbReference type="AlphaFoldDB" id="A0AAG5DUU0"/>
<comment type="cofactor">
    <cofactor evidence="1">
        <name>Mn(2+)</name>
        <dbReference type="ChEBI" id="CHEBI:29035"/>
    </cofactor>
</comment>
<dbReference type="InterPro" id="IPR045121">
    <property type="entry name" value="CoAse"/>
</dbReference>
<dbReference type="CDD" id="cd03426">
    <property type="entry name" value="NUDIX_CoAse_Nudt7"/>
    <property type="match status" value="1"/>
</dbReference>
<protein>
    <recommendedName>
        <fullName evidence="8">Nudix hydrolase domain-containing protein</fullName>
    </recommendedName>
</protein>
<dbReference type="Gene3D" id="3.90.79.10">
    <property type="entry name" value="Nucleoside Triphosphate Pyrophosphohydrolase"/>
    <property type="match status" value="1"/>
</dbReference>
<dbReference type="PANTHER" id="PTHR12992:SF11">
    <property type="entry name" value="MITOCHONDRIAL COENZYME A DIPHOSPHATASE NUDT8"/>
    <property type="match status" value="1"/>
</dbReference>
<keyword evidence="3" id="KW-0479">Metal-binding</keyword>
<evidence type="ECO:0000256" key="1">
    <source>
        <dbReference type="ARBA" id="ARBA00001936"/>
    </source>
</evidence>
<comment type="cofactor">
    <cofactor evidence="2">
        <name>Mg(2+)</name>
        <dbReference type="ChEBI" id="CHEBI:18420"/>
    </cofactor>
</comment>
<feature type="transmembrane region" description="Helical" evidence="7">
    <location>
        <begin position="184"/>
        <end position="206"/>
    </location>
</feature>